<dbReference type="RefSeq" id="WP_086942636.1">
    <property type="nucleotide sequence ID" value="NZ_FONM01000006.1"/>
</dbReference>
<sequence length="123" mass="14642">MKMDEQQIIELYRAVNQAMVAKDIDKLDRILADGMHLVHMTGYDQTKDEWFAQISSEQMRYYSTKEENIKDLKIEGNKASFIGQSRVDARIYGSRHTWRLQVKNYFEKRNGEWIIVRQEASTY</sequence>
<evidence type="ECO:0000313" key="3">
    <source>
        <dbReference type="Proteomes" id="UP000195985"/>
    </source>
</evidence>
<proteinExistence type="predicted"/>
<dbReference type="Pfam" id="PF14534">
    <property type="entry name" value="DUF4440"/>
    <property type="match status" value="1"/>
</dbReference>
<dbReference type="Gene3D" id="3.10.450.50">
    <property type="match status" value="1"/>
</dbReference>
<evidence type="ECO:0000313" key="2">
    <source>
        <dbReference type="EMBL" id="SLM51831.1"/>
    </source>
</evidence>
<dbReference type="InterPro" id="IPR027843">
    <property type="entry name" value="DUF4440"/>
</dbReference>
<dbReference type="SUPFAM" id="SSF54427">
    <property type="entry name" value="NTF2-like"/>
    <property type="match status" value="1"/>
</dbReference>
<name>A0A1W1IFZ8_9LACT</name>
<dbReference type="OrthoDB" id="3253136at2"/>
<feature type="domain" description="DUF4440" evidence="1">
    <location>
        <begin position="8"/>
        <end position="115"/>
    </location>
</feature>
<dbReference type="InterPro" id="IPR032710">
    <property type="entry name" value="NTF2-like_dom_sf"/>
</dbReference>
<gene>
    <name evidence="2" type="ORF">TPAS_1511</name>
</gene>
<dbReference type="Proteomes" id="UP000195985">
    <property type="component" value="Unassembled WGS sequence"/>
</dbReference>
<reference evidence="3" key="1">
    <citation type="submission" date="2016-04" db="EMBL/GenBank/DDBJ databases">
        <authorList>
            <person name="Strepis N."/>
        </authorList>
    </citation>
    <scope>NUCLEOTIDE SEQUENCE [LARGE SCALE GENOMIC DNA]</scope>
</reference>
<protein>
    <recommendedName>
        <fullName evidence="1">DUF4440 domain-containing protein</fullName>
    </recommendedName>
</protein>
<dbReference type="AlphaFoldDB" id="A0A1W1IFZ8"/>
<accession>A0A1W1IFZ8</accession>
<dbReference type="EMBL" id="FWEY01000003">
    <property type="protein sequence ID" value="SLM51831.1"/>
    <property type="molecule type" value="Genomic_DNA"/>
</dbReference>
<evidence type="ECO:0000259" key="1">
    <source>
        <dbReference type="Pfam" id="PF14534"/>
    </source>
</evidence>
<keyword evidence="3" id="KW-1185">Reference proteome</keyword>
<organism evidence="2 3">
    <name type="scientific">Trichococcus pasteurii</name>
    <dbReference type="NCBI Taxonomy" id="43064"/>
    <lineage>
        <taxon>Bacteria</taxon>
        <taxon>Bacillati</taxon>
        <taxon>Bacillota</taxon>
        <taxon>Bacilli</taxon>
        <taxon>Lactobacillales</taxon>
        <taxon>Carnobacteriaceae</taxon>
        <taxon>Trichococcus</taxon>
    </lineage>
</organism>
<dbReference type="STRING" id="43064.SAMN04488086_10690"/>